<comment type="caution">
    <text evidence="7">The sequence shown here is derived from an EMBL/GenBank/DDBJ whole genome shotgun (WGS) entry which is preliminary data.</text>
</comment>
<feature type="transmembrane region" description="Helical" evidence="5">
    <location>
        <begin position="374"/>
        <end position="394"/>
    </location>
</feature>
<dbReference type="GO" id="GO:0016874">
    <property type="term" value="F:ligase activity"/>
    <property type="evidence" value="ECO:0007669"/>
    <property type="project" value="UniProtKB-KW"/>
</dbReference>
<dbReference type="InterPro" id="IPR007016">
    <property type="entry name" value="O-antigen_ligase-rel_domated"/>
</dbReference>
<keyword evidence="7" id="KW-0436">Ligase</keyword>
<evidence type="ECO:0000256" key="3">
    <source>
        <dbReference type="ARBA" id="ARBA00022989"/>
    </source>
</evidence>
<feature type="transmembrane region" description="Helical" evidence="5">
    <location>
        <begin position="231"/>
        <end position="248"/>
    </location>
</feature>
<dbReference type="Pfam" id="PF04932">
    <property type="entry name" value="Wzy_C"/>
    <property type="match status" value="1"/>
</dbReference>
<comment type="subcellular location">
    <subcellularLocation>
        <location evidence="1">Membrane</location>
        <topology evidence="1">Multi-pass membrane protein</topology>
    </subcellularLocation>
</comment>
<feature type="transmembrane region" description="Helical" evidence="5">
    <location>
        <begin position="105"/>
        <end position="125"/>
    </location>
</feature>
<gene>
    <name evidence="7" type="ORF">DFQ11_102702</name>
</gene>
<protein>
    <submittedName>
        <fullName evidence="7">O-antigen ligase-like membrane protein</fullName>
    </submittedName>
</protein>
<evidence type="ECO:0000313" key="7">
    <source>
        <dbReference type="EMBL" id="PYE82121.1"/>
    </source>
</evidence>
<feature type="transmembrane region" description="Helical" evidence="5">
    <location>
        <begin position="163"/>
        <end position="182"/>
    </location>
</feature>
<evidence type="ECO:0000259" key="6">
    <source>
        <dbReference type="Pfam" id="PF04932"/>
    </source>
</evidence>
<feature type="transmembrane region" description="Helical" evidence="5">
    <location>
        <begin position="281"/>
        <end position="299"/>
    </location>
</feature>
<feature type="transmembrane region" description="Helical" evidence="5">
    <location>
        <begin position="202"/>
        <end position="224"/>
    </location>
</feature>
<feature type="transmembrane region" description="Helical" evidence="5">
    <location>
        <begin position="6"/>
        <end position="23"/>
    </location>
</feature>
<dbReference type="PANTHER" id="PTHR37422:SF13">
    <property type="entry name" value="LIPOPOLYSACCHARIDE BIOSYNTHESIS PROTEIN PA4999-RELATED"/>
    <property type="match status" value="1"/>
</dbReference>
<dbReference type="GO" id="GO:0016020">
    <property type="term" value="C:membrane"/>
    <property type="evidence" value="ECO:0007669"/>
    <property type="project" value="UniProtKB-SubCell"/>
</dbReference>
<accession>A0A2V4XUS0</accession>
<keyword evidence="4 5" id="KW-0472">Membrane</keyword>
<evidence type="ECO:0000256" key="5">
    <source>
        <dbReference type="SAM" id="Phobius"/>
    </source>
</evidence>
<dbReference type="Proteomes" id="UP000248054">
    <property type="component" value="Unassembled WGS sequence"/>
</dbReference>
<reference evidence="7 8" key="1">
    <citation type="submission" date="2018-06" db="EMBL/GenBank/DDBJ databases">
        <title>Genomic Encyclopedia of Type Strains, Phase III (KMG-III): the genomes of soil and plant-associated and newly described type strains.</title>
        <authorList>
            <person name="Whitman W."/>
        </authorList>
    </citation>
    <scope>NUCLEOTIDE SEQUENCE [LARGE SCALE GENOMIC DNA]</scope>
    <source>
        <strain evidence="7 8">CECT 7945</strain>
    </source>
</reference>
<dbReference type="AlphaFoldDB" id="A0A2V4XUS0"/>
<sequence length="451" mass="51058">MKTNITYISAIGLHAVIGMFIYFNESLAKLYFFSALFYFLYRIIMISDDKKTYEVLKACAYFVGIEVFMRTTKGSVSYEASKYLVMLFVMIGMFYKGVSGRAYPYLFYLMFLIPSIFVASTTLSFDANFRTNIAFVLSGPACLGVAALFCYDKKVSPNQLHKVLLYMLLPLIAHMVYNFFYTPDLREVITNTASNTAASGGFGSNQVATVFGLGMFILAVRFFVKSPSIPLKILNISLFAMLSFRALVTLSRGGIYAAVIALIAFLVMYYGYVNYRRRSELIMLLGVFCFSIFAVWTYSSVQTNNMLDKRYANKDSLGREKEDISTGRVDLFVEEIEGFISSPFFGIGSSRAKDQRIEDSGQGVISHNEVSRTLAEHGVLGVAILIILIFKPLYYRSQNKNNIYFYAFLCLWFATINHSGMRIAMPAFIYALALLNVTNEKRPLHRKQLSR</sequence>
<evidence type="ECO:0000256" key="2">
    <source>
        <dbReference type="ARBA" id="ARBA00022692"/>
    </source>
</evidence>
<evidence type="ECO:0000256" key="1">
    <source>
        <dbReference type="ARBA" id="ARBA00004141"/>
    </source>
</evidence>
<dbReference type="RefSeq" id="WP_229791246.1">
    <property type="nucleotide sequence ID" value="NZ_BMWQ01000002.1"/>
</dbReference>
<feature type="transmembrane region" description="Helical" evidence="5">
    <location>
        <begin position="80"/>
        <end position="98"/>
    </location>
</feature>
<evidence type="ECO:0000256" key="4">
    <source>
        <dbReference type="ARBA" id="ARBA00023136"/>
    </source>
</evidence>
<evidence type="ECO:0000313" key="8">
    <source>
        <dbReference type="Proteomes" id="UP000248054"/>
    </source>
</evidence>
<proteinExistence type="predicted"/>
<feature type="transmembrane region" description="Helical" evidence="5">
    <location>
        <begin position="254"/>
        <end position="272"/>
    </location>
</feature>
<dbReference type="EMBL" id="QJTD01000002">
    <property type="protein sequence ID" value="PYE82121.1"/>
    <property type="molecule type" value="Genomic_DNA"/>
</dbReference>
<keyword evidence="8" id="KW-1185">Reference proteome</keyword>
<feature type="transmembrane region" description="Helical" evidence="5">
    <location>
        <begin position="30"/>
        <end position="47"/>
    </location>
</feature>
<dbReference type="InterPro" id="IPR051533">
    <property type="entry name" value="WaaL-like"/>
</dbReference>
<feature type="transmembrane region" description="Helical" evidence="5">
    <location>
        <begin position="131"/>
        <end position="151"/>
    </location>
</feature>
<feature type="domain" description="O-antigen ligase-related" evidence="6">
    <location>
        <begin position="239"/>
        <end position="386"/>
    </location>
</feature>
<keyword evidence="2 5" id="KW-0812">Transmembrane</keyword>
<name>A0A2V4XUS0_9FLAO</name>
<organism evidence="7 8">
    <name type="scientific">Winogradskyella epiphytica</name>
    <dbReference type="NCBI Taxonomy" id="262005"/>
    <lineage>
        <taxon>Bacteria</taxon>
        <taxon>Pseudomonadati</taxon>
        <taxon>Bacteroidota</taxon>
        <taxon>Flavobacteriia</taxon>
        <taxon>Flavobacteriales</taxon>
        <taxon>Flavobacteriaceae</taxon>
        <taxon>Winogradskyella</taxon>
    </lineage>
</organism>
<feature type="transmembrane region" description="Helical" evidence="5">
    <location>
        <begin position="423"/>
        <end position="439"/>
    </location>
</feature>
<dbReference type="PANTHER" id="PTHR37422">
    <property type="entry name" value="TEICHURONIC ACID BIOSYNTHESIS PROTEIN TUAE"/>
    <property type="match status" value="1"/>
</dbReference>
<keyword evidence="3 5" id="KW-1133">Transmembrane helix</keyword>
<feature type="transmembrane region" description="Helical" evidence="5">
    <location>
        <begin position="401"/>
        <end position="417"/>
    </location>
</feature>